<evidence type="ECO:0000313" key="13">
    <source>
        <dbReference type="EMBL" id="KAG5647298.1"/>
    </source>
</evidence>
<gene>
    <name evidence="13" type="ORF">DXG03_000835</name>
</gene>
<dbReference type="OrthoDB" id="5598305at2759"/>
<dbReference type="GO" id="GO:0015031">
    <property type="term" value="P:protein transport"/>
    <property type="evidence" value="ECO:0007669"/>
    <property type="project" value="UniProtKB-KW"/>
</dbReference>
<evidence type="ECO:0000256" key="11">
    <source>
        <dbReference type="ARBA" id="ARBA00023136"/>
    </source>
</evidence>
<keyword evidence="9" id="KW-0811">Translocation</keyword>
<keyword evidence="7" id="KW-0653">Protein transport</keyword>
<evidence type="ECO:0000256" key="7">
    <source>
        <dbReference type="ARBA" id="ARBA00022927"/>
    </source>
</evidence>
<evidence type="ECO:0000256" key="3">
    <source>
        <dbReference type="ARBA" id="ARBA00020796"/>
    </source>
</evidence>
<keyword evidence="10" id="KW-0496">Mitochondrion</keyword>
<evidence type="ECO:0000256" key="10">
    <source>
        <dbReference type="ARBA" id="ARBA00023128"/>
    </source>
</evidence>
<feature type="compositionally biased region" description="Polar residues" evidence="12">
    <location>
        <begin position="254"/>
        <end position="271"/>
    </location>
</feature>
<sequence length="495" mass="56026">MSSENAGPPPSAPLESKAPLPKPPSGFRTALRYTGIPVSWLDKRPKLPSRNWLIFLSVTSSLTGYYIYDRRQCKKIKQHYIDLVKHQSEELVDSLAWPRKVTVYGSKWPADEDYDQAIKYFRKYVKPILVAAAVDFEMISGKRHGDLAERVAEDIRKRRRYDLGIDEIPEIAKALPTYKPPAEAAQHKLDGGIVIIGRPTFKEFMAGLRKGWTDPLDKVDHEELLSLELENDGAFDEPEDPSDDPHSLSDPDTKSNTPFNARNSPVYSPLTQLRPPVSQPTTRKSSIPEALNAPPSFIPAVPPLLLVTFTNHIGLSQIPIMIWEWFNQRHKVRSGAEAGYRLVVKNSRPIIPPAISTEPQSIFADITTPALPVDGDLGDLDFDKDAEGWFKSSLEKIPADTEKTRKKYYEKLPERLATARALARGTREPTKEEVENPPPTEVELSAERMKKELRWRRDIAGWEMIKPSTNVVWDERFRDALRVFVDGDSDSSKDL</sequence>
<evidence type="ECO:0000256" key="2">
    <source>
        <dbReference type="ARBA" id="ARBA00006355"/>
    </source>
</evidence>
<dbReference type="Proteomes" id="UP000775547">
    <property type="component" value="Unassembled WGS sequence"/>
</dbReference>
<dbReference type="InterPro" id="IPR021056">
    <property type="entry name" value="Mt_import_IM_translocase_Tim54"/>
</dbReference>
<dbReference type="GO" id="GO:0005743">
    <property type="term" value="C:mitochondrial inner membrane"/>
    <property type="evidence" value="ECO:0007669"/>
    <property type="project" value="UniProtKB-SubCell"/>
</dbReference>
<dbReference type="EMBL" id="JABCKV010000011">
    <property type="protein sequence ID" value="KAG5647298.1"/>
    <property type="molecule type" value="Genomic_DNA"/>
</dbReference>
<accession>A0A9P7GEN8</accession>
<reference evidence="13" key="1">
    <citation type="submission" date="2020-07" db="EMBL/GenBank/DDBJ databases">
        <authorList>
            <person name="Nieuwenhuis M."/>
            <person name="Van De Peppel L.J.J."/>
        </authorList>
    </citation>
    <scope>NUCLEOTIDE SEQUENCE</scope>
    <source>
        <strain evidence="13">AP01</strain>
        <tissue evidence="13">Mycelium</tissue>
    </source>
</reference>
<evidence type="ECO:0000256" key="4">
    <source>
        <dbReference type="ARBA" id="ARBA00022448"/>
    </source>
</evidence>
<dbReference type="AlphaFoldDB" id="A0A9P7GEN8"/>
<keyword evidence="6" id="KW-0999">Mitochondrion inner membrane</keyword>
<feature type="compositionally biased region" description="Acidic residues" evidence="12">
    <location>
        <begin position="233"/>
        <end position="242"/>
    </location>
</feature>
<name>A0A9P7GEN8_9AGAR</name>
<evidence type="ECO:0000256" key="5">
    <source>
        <dbReference type="ARBA" id="ARBA00022692"/>
    </source>
</evidence>
<comment type="caution">
    <text evidence="13">The sequence shown here is derived from an EMBL/GenBank/DDBJ whole genome shotgun (WGS) entry which is preliminary data.</text>
</comment>
<keyword evidence="14" id="KW-1185">Reference proteome</keyword>
<feature type="region of interest" description="Disordered" evidence="12">
    <location>
        <begin position="233"/>
        <end position="287"/>
    </location>
</feature>
<evidence type="ECO:0000313" key="14">
    <source>
        <dbReference type="Proteomes" id="UP000775547"/>
    </source>
</evidence>
<keyword evidence="5" id="KW-0812">Transmembrane</keyword>
<comment type="similarity">
    <text evidence="2">Belongs to the TIM54 family.</text>
</comment>
<evidence type="ECO:0000256" key="6">
    <source>
        <dbReference type="ARBA" id="ARBA00022792"/>
    </source>
</evidence>
<proteinExistence type="inferred from homology"/>
<organism evidence="13 14">
    <name type="scientific">Asterophora parasitica</name>
    <dbReference type="NCBI Taxonomy" id="117018"/>
    <lineage>
        <taxon>Eukaryota</taxon>
        <taxon>Fungi</taxon>
        <taxon>Dikarya</taxon>
        <taxon>Basidiomycota</taxon>
        <taxon>Agaricomycotina</taxon>
        <taxon>Agaricomycetes</taxon>
        <taxon>Agaricomycetidae</taxon>
        <taxon>Agaricales</taxon>
        <taxon>Tricholomatineae</taxon>
        <taxon>Lyophyllaceae</taxon>
        <taxon>Asterophora</taxon>
    </lineage>
</organism>
<feature type="compositionally biased region" description="Basic and acidic residues" evidence="12">
    <location>
        <begin position="243"/>
        <end position="253"/>
    </location>
</feature>
<evidence type="ECO:0000256" key="1">
    <source>
        <dbReference type="ARBA" id="ARBA00004434"/>
    </source>
</evidence>
<reference evidence="13" key="2">
    <citation type="submission" date="2021-10" db="EMBL/GenBank/DDBJ databases">
        <title>Phylogenomics reveals ancestral predisposition of the termite-cultivated fungus Termitomyces towards a domesticated lifestyle.</title>
        <authorList>
            <person name="Auxier B."/>
            <person name="Grum-Grzhimaylo A."/>
            <person name="Cardenas M.E."/>
            <person name="Lodge J.D."/>
            <person name="Laessoe T."/>
            <person name="Pedersen O."/>
            <person name="Smith M.E."/>
            <person name="Kuyper T.W."/>
            <person name="Franco-Molano E.A."/>
            <person name="Baroni T.J."/>
            <person name="Aanen D.K."/>
        </authorList>
    </citation>
    <scope>NUCLEOTIDE SEQUENCE</scope>
    <source>
        <strain evidence="13">AP01</strain>
        <tissue evidence="13">Mycelium</tissue>
    </source>
</reference>
<evidence type="ECO:0000256" key="12">
    <source>
        <dbReference type="SAM" id="MobiDB-lite"/>
    </source>
</evidence>
<comment type="subcellular location">
    <subcellularLocation>
        <location evidence="1">Mitochondrion inner membrane</location>
        <topology evidence="1">Single-pass membrane protein</topology>
    </subcellularLocation>
</comment>
<protein>
    <recommendedName>
        <fullName evidence="3">Mitochondrial import inner membrane translocase subunit TIM54</fullName>
    </recommendedName>
</protein>
<feature type="region of interest" description="Disordered" evidence="12">
    <location>
        <begin position="1"/>
        <end position="21"/>
    </location>
</feature>
<evidence type="ECO:0000256" key="9">
    <source>
        <dbReference type="ARBA" id="ARBA00023010"/>
    </source>
</evidence>
<keyword evidence="11" id="KW-0472">Membrane</keyword>
<keyword evidence="8" id="KW-1133">Transmembrane helix</keyword>
<dbReference type="Pfam" id="PF11711">
    <property type="entry name" value="Tim54"/>
    <property type="match status" value="1"/>
</dbReference>
<keyword evidence="4" id="KW-0813">Transport</keyword>
<evidence type="ECO:0000256" key="8">
    <source>
        <dbReference type="ARBA" id="ARBA00022989"/>
    </source>
</evidence>